<reference evidence="5" key="1">
    <citation type="journal article" date="2019" name="Int. J. Syst. Evol. Microbiol.">
        <title>The Global Catalogue of Microorganisms (GCM) 10K type strain sequencing project: providing services to taxonomists for standard genome sequencing and annotation.</title>
        <authorList>
            <consortium name="The Broad Institute Genomics Platform"/>
            <consortium name="The Broad Institute Genome Sequencing Center for Infectious Disease"/>
            <person name="Wu L."/>
            <person name="Ma J."/>
        </authorList>
    </citation>
    <scope>NUCLEOTIDE SEQUENCE [LARGE SCALE GENOMIC DNA]</scope>
    <source>
        <strain evidence="5">NBRC 112416</strain>
    </source>
</reference>
<dbReference type="Pfam" id="PF13561">
    <property type="entry name" value="adh_short_C2"/>
    <property type="match status" value="1"/>
</dbReference>
<name>A0ABQ5W802_9HYPH</name>
<dbReference type="InterPro" id="IPR002347">
    <property type="entry name" value="SDR_fam"/>
</dbReference>
<comment type="caution">
    <text evidence="4">The sequence shown here is derived from an EMBL/GenBank/DDBJ whole genome shotgun (WGS) entry which is preliminary data.</text>
</comment>
<evidence type="ECO:0000259" key="3">
    <source>
        <dbReference type="SMART" id="SM00822"/>
    </source>
</evidence>
<dbReference type="SUPFAM" id="SSF51735">
    <property type="entry name" value="NAD(P)-binding Rossmann-fold domains"/>
    <property type="match status" value="1"/>
</dbReference>
<sequence>MRLNAKTAIITGGTSGIGLATAQAFVRHGADVTITGREPRRLEVALARIEHNCTGVVADAGDDEAMEAAMRSAAARSGGIDIVFANAGHYVHSALGHTTRKDLENQLGVVANIFMTVQLALPHLRDGASIILMGSVYASMGPPGAGAYAASKAASAALARSLASELSPRRIRVNVVVPGAVDTPSWGMDAMETSARDGQKKRLGERAPLNRMTTADEVANAVVFLASDESSGVQAAEIVIDGGTTGAPAGSPRFIRGE</sequence>
<proteinExistence type="inferred from homology"/>
<dbReference type="InterPro" id="IPR036291">
    <property type="entry name" value="NAD(P)-bd_dom_sf"/>
</dbReference>
<evidence type="ECO:0000313" key="4">
    <source>
        <dbReference type="EMBL" id="GLQ55898.1"/>
    </source>
</evidence>
<dbReference type="SMART" id="SM00822">
    <property type="entry name" value="PKS_KR"/>
    <property type="match status" value="1"/>
</dbReference>
<dbReference type="PROSITE" id="PS00061">
    <property type="entry name" value="ADH_SHORT"/>
    <property type="match status" value="1"/>
</dbReference>
<keyword evidence="5" id="KW-1185">Reference proteome</keyword>
<organism evidence="4 5">
    <name type="scientific">Devosia nitrariae</name>
    <dbReference type="NCBI Taxonomy" id="2071872"/>
    <lineage>
        <taxon>Bacteria</taxon>
        <taxon>Pseudomonadati</taxon>
        <taxon>Pseudomonadota</taxon>
        <taxon>Alphaproteobacteria</taxon>
        <taxon>Hyphomicrobiales</taxon>
        <taxon>Devosiaceae</taxon>
        <taxon>Devosia</taxon>
    </lineage>
</organism>
<dbReference type="InterPro" id="IPR020904">
    <property type="entry name" value="Sc_DH/Rdtase_CS"/>
</dbReference>
<dbReference type="Gene3D" id="3.40.50.720">
    <property type="entry name" value="NAD(P)-binding Rossmann-like Domain"/>
    <property type="match status" value="1"/>
</dbReference>
<protein>
    <submittedName>
        <fullName evidence="4">Oxidoreductase</fullName>
    </submittedName>
</protein>
<accession>A0ABQ5W802</accession>
<dbReference type="CDD" id="cd05233">
    <property type="entry name" value="SDR_c"/>
    <property type="match status" value="1"/>
</dbReference>
<dbReference type="PRINTS" id="PR00081">
    <property type="entry name" value="GDHRDH"/>
</dbReference>
<dbReference type="Proteomes" id="UP001156691">
    <property type="component" value="Unassembled WGS sequence"/>
</dbReference>
<dbReference type="EMBL" id="BSNS01000014">
    <property type="protein sequence ID" value="GLQ55898.1"/>
    <property type="molecule type" value="Genomic_DNA"/>
</dbReference>
<dbReference type="InterPro" id="IPR051122">
    <property type="entry name" value="SDR_DHRS6-like"/>
</dbReference>
<dbReference type="PANTHER" id="PTHR43477">
    <property type="entry name" value="DIHYDROANTICAPSIN 7-DEHYDROGENASE"/>
    <property type="match status" value="1"/>
</dbReference>
<keyword evidence="2" id="KW-0560">Oxidoreductase</keyword>
<evidence type="ECO:0000256" key="1">
    <source>
        <dbReference type="ARBA" id="ARBA00006484"/>
    </source>
</evidence>
<evidence type="ECO:0000313" key="5">
    <source>
        <dbReference type="Proteomes" id="UP001156691"/>
    </source>
</evidence>
<dbReference type="InterPro" id="IPR057326">
    <property type="entry name" value="KR_dom"/>
</dbReference>
<dbReference type="PANTHER" id="PTHR43477:SF1">
    <property type="entry name" value="DIHYDROANTICAPSIN 7-DEHYDROGENASE"/>
    <property type="match status" value="1"/>
</dbReference>
<dbReference type="PRINTS" id="PR00080">
    <property type="entry name" value="SDRFAMILY"/>
</dbReference>
<evidence type="ECO:0000256" key="2">
    <source>
        <dbReference type="ARBA" id="ARBA00023002"/>
    </source>
</evidence>
<gene>
    <name evidence="4" type="ORF">GCM10010862_31570</name>
</gene>
<feature type="domain" description="Ketoreductase" evidence="3">
    <location>
        <begin position="6"/>
        <end position="184"/>
    </location>
</feature>
<dbReference type="RefSeq" id="WP_284341328.1">
    <property type="nucleotide sequence ID" value="NZ_BSNS01000014.1"/>
</dbReference>
<comment type="similarity">
    <text evidence="1">Belongs to the short-chain dehydrogenases/reductases (SDR) family.</text>
</comment>